<protein>
    <submittedName>
        <fullName evidence="2">Uncharacterized protein</fullName>
    </submittedName>
</protein>
<dbReference type="EMBL" id="LXQA010203032">
    <property type="protein sequence ID" value="MCI33269.1"/>
    <property type="molecule type" value="Genomic_DNA"/>
</dbReference>
<evidence type="ECO:0000313" key="2">
    <source>
        <dbReference type="EMBL" id="MCI33269.1"/>
    </source>
</evidence>
<proteinExistence type="predicted"/>
<evidence type="ECO:0000256" key="1">
    <source>
        <dbReference type="SAM" id="MobiDB-lite"/>
    </source>
</evidence>
<feature type="non-terminal residue" evidence="2">
    <location>
        <position position="1"/>
    </location>
</feature>
<feature type="region of interest" description="Disordered" evidence="1">
    <location>
        <begin position="20"/>
        <end position="54"/>
    </location>
</feature>
<accession>A0A392RAI4</accession>
<evidence type="ECO:0000313" key="3">
    <source>
        <dbReference type="Proteomes" id="UP000265520"/>
    </source>
</evidence>
<name>A0A392RAI4_9FABA</name>
<dbReference type="AlphaFoldDB" id="A0A392RAI4"/>
<feature type="compositionally biased region" description="Basic and acidic residues" evidence="1">
    <location>
        <begin position="84"/>
        <end position="102"/>
    </location>
</feature>
<reference evidence="2 3" key="1">
    <citation type="journal article" date="2018" name="Front. Plant Sci.">
        <title>Red Clover (Trifolium pratense) and Zigzag Clover (T. medium) - A Picture of Genomic Similarities and Differences.</title>
        <authorList>
            <person name="Dluhosova J."/>
            <person name="Istvanek J."/>
            <person name="Nedelnik J."/>
            <person name="Repkova J."/>
        </authorList>
    </citation>
    <scope>NUCLEOTIDE SEQUENCE [LARGE SCALE GENOMIC DNA]</scope>
    <source>
        <strain evidence="3">cv. 10/8</strain>
        <tissue evidence="2">Leaf</tissue>
    </source>
</reference>
<dbReference type="Proteomes" id="UP000265520">
    <property type="component" value="Unassembled WGS sequence"/>
</dbReference>
<comment type="caution">
    <text evidence="2">The sequence shown here is derived from an EMBL/GenBank/DDBJ whole genome shotgun (WGS) entry which is preliminary data.</text>
</comment>
<sequence>KVFFVEHEYRYLQAQVRSRTEENVKEEVKGEDVSPISSQYSQTEGRSQQQWETSHQRVTMRGYCKRTDNNQISSRWWEDESDEHYDKPVPEKVQETFEESRKRLLGSKK</sequence>
<feature type="compositionally biased region" description="Polar residues" evidence="1">
    <location>
        <begin position="35"/>
        <end position="54"/>
    </location>
</feature>
<organism evidence="2 3">
    <name type="scientific">Trifolium medium</name>
    <dbReference type="NCBI Taxonomy" id="97028"/>
    <lineage>
        <taxon>Eukaryota</taxon>
        <taxon>Viridiplantae</taxon>
        <taxon>Streptophyta</taxon>
        <taxon>Embryophyta</taxon>
        <taxon>Tracheophyta</taxon>
        <taxon>Spermatophyta</taxon>
        <taxon>Magnoliopsida</taxon>
        <taxon>eudicotyledons</taxon>
        <taxon>Gunneridae</taxon>
        <taxon>Pentapetalae</taxon>
        <taxon>rosids</taxon>
        <taxon>fabids</taxon>
        <taxon>Fabales</taxon>
        <taxon>Fabaceae</taxon>
        <taxon>Papilionoideae</taxon>
        <taxon>50 kb inversion clade</taxon>
        <taxon>NPAAA clade</taxon>
        <taxon>Hologalegina</taxon>
        <taxon>IRL clade</taxon>
        <taxon>Trifolieae</taxon>
        <taxon>Trifolium</taxon>
    </lineage>
</organism>
<feature type="region of interest" description="Disordered" evidence="1">
    <location>
        <begin position="75"/>
        <end position="109"/>
    </location>
</feature>
<keyword evidence="3" id="KW-1185">Reference proteome</keyword>
<feature type="compositionally biased region" description="Basic and acidic residues" evidence="1">
    <location>
        <begin position="20"/>
        <end position="32"/>
    </location>
</feature>